<gene>
    <name evidence="1" type="ORF">LAZ67_X001346</name>
</gene>
<organism evidence="1 2">
    <name type="scientific">Cordylochernes scorpioides</name>
    <dbReference type="NCBI Taxonomy" id="51811"/>
    <lineage>
        <taxon>Eukaryota</taxon>
        <taxon>Metazoa</taxon>
        <taxon>Ecdysozoa</taxon>
        <taxon>Arthropoda</taxon>
        <taxon>Chelicerata</taxon>
        <taxon>Arachnida</taxon>
        <taxon>Pseudoscorpiones</taxon>
        <taxon>Cheliferoidea</taxon>
        <taxon>Chernetidae</taxon>
        <taxon>Cordylochernes</taxon>
    </lineage>
</organism>
<evidence type="ECO:0000313" key="2">
    <source>
        <dbReference type="Proteomes" id="UP001235939"/>
    </source>
</evidence>
<name>A0ABY6LVH9_9ARAC</name>
<accession>A0ABY6LVH9</accession>
<dbReference type="PANTHER" id="PTHR46060:SF1">
    <property type="entry name" value="MARINER MOS1 TRANSPOSASE-LIKE PROTEIN"/>
    <property type="match status" value="1"/>
</dbReference>
<dbReference type="PANTHER" id="PTHR46060">
    <property type="entry name" value="MARINER MOS1 TRANSPOSASE-LIKE PROTEIN"/>
    <property type="match status" value="1"/>
</dbReference>
<dbReference type="InterPro" id="IPR052709">
    <property type="entry name" value="Transposase-MT_Hybrid"/>
</dbReference>
<evidence type="ECO:0000313" key="1">
    <source>
        <dbReference type="EMBL" id="UYV84152.1"/>
    </source>
</evidence>
<sequence>MSLAFSKPSKHRNFRVSKIHLRLRDTRICNINVYFRKDILISAESRNINVHFRMNILTRAESRNIKVYLCKDILIRAESRNINVYLRKDILTRAESRNINLYFRKDILIRAESRNINVYFRKDILIRAESRNINVYFRKDILIRAESRNINVYFRKDILIRAESRNITLQYWKLLHDNELAHRAIIVRDYLVKHSVSVLPHPSYSPDIAPCDFFFFPKLKMTLKGRRFSSSSEVIENATVELNKFGKIDFELAFQQLFSCWKKCVDNQGSYF</sequence>
<dbReference type="Gene3D" id="3.30.420.10">
    <property type="entry name" value="Ribonuclease H-like superfamily/Ribonuclease H"/>
    <property type="match status" value="1"/>
</dbReference>
<evidence type="ECO:0008006" key="3">
    <source>
        <dbReference type="Google" id="ProtNLM"/>
    </source>
</evidence>
<keyword evidence="2" id="KW-1185">Reference proteome</keyword>
<dbReference type="InterPro" id="IPR036397">
    <property type="entry name" value="RNaseH_sf"/>
</dbReference>
<dbReference type="EMBL" id="CP092886">
    <property type="protein sequence ID" value="UYV84152.1"/>
    <property type="molecule type" value="Genomic_DNA"/>
</dbReference>
<reference evidence="1 2" key="1">
    <citation type="submission" date="2022-03" db="EMBL/GenBank/DDBJ databases">
        <title>A chromosomal length assembly of Cordylochernes scorpioides.</title>
        <authorList>
            <person name="Zeh D."/>
            <person name="Zeh J."/>
        </authorList>
    </citation>
    <scope>NUCLEOTIDE SEQUENCE [LARGE SCALE GENOMIC DNA]</scope>
    <source>
        <strain evidence="1">IN4F17</strain>
        <tissue evidence="1">Whole Body</tissue>
    </source>
</reference>
<protein>
    <recommendedName>
        <fullName evidence="3">Histone-lysine N-methyltransferase SETMAR</fullName>
    </recommendedName>
</protein>
<dbReference type="Proteomes" id="UP001235939">
    <property type="component" value="Chromosome X"/>
</dbReference>
<proteinExistence type="predicted"/>